<sequence>MSRFEERLLTALKEDLAARPAPVRARTRRVPRPVVAVTGAAAAATAGFLVYGGAGSPAFAVTTDPDGAVKVRIDEFRDPGALEGELAKAGIKAVVDYLPAGRICKSPRGETARGGGRLEVGVGGEGGGITFRVGKGQIARDHTLVLAVSRDADAPGKAPAATSLEIVKGAVTPCEPVAPPAAPPRGGDGAGGAQEREGDGPGTTEREDDDSGGRGPGIRQDTDGSGTQERTEDGTAPGGGPATRENRTGATVHSGS</sequence>
<keyword evidence="2" id="KW-0812">Transmembrane</keyword>
<dbReference type="OrthoDB" id="3699588at2"/>
<evidence type="ECO:0000256" key="1">
    <source>
        <dbReference type="SAM" id="MobiDB-lite"/>
    </source>
</evidence>
<organism evidence="3 4">
    <name type="scientific">Bailinhaonella thermotolerans</name>
    <dbReference type="NCBI Taxonomy" id="1070861"/>
    <lineage>
        <taxon>Bacteria</taxon>
        <taxon>Bacillati</taxon>
        <taxon>Actinomycetota</taxon>
        <taxon>Actinomycetes</taxon>
        <taxon>Streptosporangiales</taxon>
        <taxon>Streptosporangiaceae</taxon>
        <taxon>Bailinhaonella</taxon>
    </lineage>
</organism>
<dbReference type="AlphaFoldDB" id="A0A3A4BBB2"/>
<accession>A0A3A4BBB2</accession>
<keyword evidence="2" id="KW-0472">Membrane</keyword>
<dbReference type="RefSeq" id="WP_119924346.1">
    <property type="nucleotide sequence ID" value="NZ_QZEY01000001.1"/>
</dbReference>
<dbReference type="Proteomes" id="UP000265768">
    <property type="component" value="Unassembled WGS sequence"/>
</dbReference>
<keyword evidence="2" id="KW-1133">Transmembrane helix</keyword>
<feature type="region of interest" description="Disordered" evidence="1">
    <location>
        <begin position="175"/>
        <end position="256"/>
    </location>
</feature>
<evidence type="ECO:0000313" key="4">
    <source>
        <dbReference type="Proteomes" id="UP000265768"/>
    </source>
</evidence>
<comment type="caution">
    <text evidence="3">The sequence shown here is derived from an EMBL/GenBank/DDBJ whole genome shotgun (WGS) entry which is preliminary data.</text>
</comment>
<protein>
    <submittedName>
        <fullName evidence="3">Uncharacterized protein</fullName>
    </submittedName>
</protein>
<feature type="transmembrane region" description="Helical" evidence="2">
    <location>
        <begin position="34"/>
        <end position="54"/>
    </location>
</feature>
<evidence type="ECO:0000313" key="3">
    <source>
        <dbReference type="EMBL" id="RJL35376.1"/>
    </source>
</evidence>
<dbReference type="EMBL" id="QZEY01000001">
    <property type="protein sequence ID" value="RJL35376.1"/>
    <property type="molecule type" value="Genomic_DNA"/>
</dbReference>
<gene>
    <name evidence="3" type="ORF">D5H75_00705</name>
</gene>
<keyword evidence="4" id="KW-1185">Reference proteome</keyword>
<evidence type="ECO:0000256" key="2">
    <source>
        <dbReference type="SAM" id="Phobius"/>
    </source>
</evidence>
<proteinExistence type="predicted"/>
<reference evidence="3 4" key="1">
    <citation type="submission" date="2018-09" db="EMBL/GenBank/DDBJ databases">
        <title>YIM 75507 draft genome.</title>
        <authorList>
            <person name="Tang S."/>
            <person name="Feng Y."/>
        </authorList>
    </citation>
    <scope>NUCLEOTIDE SEQUENCE [LARGE SCALE GENOMIC DNA]</scope>
    <source>
        <strain evidence="3 4">YIM 75507</strain>
    </source>
</reference>
<name>A0A3A4BBB2_9ACTN</name>